<name>A0A0L0WCF5_GOTPU</name>
<proteinExistence type="predicted"/>
<dbReference type="GO" id="GO:0008270">
    <property type="term" value="F:zinc ion binding"/>
    <property type="evidence" value="ECO:0007669"/>
    <property type="project" value="TreeGrafter"/>
</dbReference>
<organism evidence="3 4">
    <name type="scientific">Gottschalkia purinilytica</name>
    <name type="common">Clostridium purinilyticum</name>
    <dbReference type="NCBI Taxonomy" id="1503"/>
    <lineage>
        <taxon>Bacteria</taxon>
        <taxon>Bacillati</taxon>
        <taxon>Bacillota</taxon>
        <taxon>Tissierellia</taxon>
        <taxon>Tissierellales</taxon>
        <taxon>Gottschalkiaceae</taxon>
        <taxon>Gottschalkia</taxon>
    </lineage>
</organism>
<dbReference type="SUPFAM" id="SSF89550">
    <property type="entry name" value="PHP domain-like"/>
    <property type="match status" value="1"/>
</dbReference>
<dbReference type="InterPro" id="IPR016195">
    <property type="entry name" value="Pol/histidinol_Pase-like"/>
</dbReference>
<dbReference type="RefSeq" id="WP_050354717.1">
    <property type="nucleotide sequence ID" value="NZ_LGSS01000004.1"/>
</dbReference>
<accession>A0A0L0WCF5</accession>
<evidence type="ECO:0000313" key="4">
    <source>
        <dbReference type="Proteomes" id="UP000037267"/>
    </source>
</evidence>
<comment type="caution">
    <text evidence="3">The sequence shown here is derived from an EMBL/GenBank/DDBJ whole genome shotgun (WGS) entry which is preliminary data.</text>
</comment>
<dbReference type="PATRIC" id="fig|1503.3.peg.2423"/>
<dbReference type="EC" id="3.1.3.-" evidence="3"/>
<dbReference type="Gene3D" id="3.20.20.140">
    <property type="entry name" value="Metal-dependent hydrolases"/>
    <property type="match status" value="1"/>
</dbReference>
<dbReference type="SMART" id="SM00481">
    <property type="entry name" value="POLIIIAc"/>
    <property type="match status" value="1"/>
</dbReference>
<keyword evidence="3" id="KW-0378">Hydrolase</keyword>
<dbReference type="PANTHER" id="PTHR36928:SF1">
    <property type="entry name" value="PHOSPHATASE YCDX-RELATED"/>
    <property type="match status" value="1"/>
</dbReference>
<sequence>MKIFGDYHTHTVYSHGTGTIRENVESAISKGLREIAICDHGPAHIGFGVKKENFKKMREEIDRLNEEYKDIKILMGVEANIISYSGYIDVDDKIMDLLDILLVGFHFGAMPKTIKDAYRIFLLNRMAKYSKSKAEKARRLNTEALIKAINNYDINLITHPGAKVDINTRELARAAAKRDTALEINASHGFLTVDYIKVAMEEDVKFMINSDAHSPKDIGKVDKGIERAIEAGLSPERITNVIR</sequence>
<dbReference type="InterPro" id="IPR050243">
    <property type="entry name" value="PHP_phosphatase"/>
</dbReference>
<dbReference type="GO" id="GO:0005829">
    <property type="term" value="C:cytosol"/>
    <property type="evidence" value="ECO:0007669"/>
    <property type="project" value="TreeGrafter"/>
</dbReference>
<reference evidence="4" key="1">
    <citation type="submission" date="2015-07" db="EMBL/GenBank/DDBJ databases">
        <title>Draft genome sequence of the purine-degrading Gottschalkia purinilyticum DSM 1384 (formerly Clostridium purinilyticum).</title>
        <authorList>
            <person name="Poehlein A."/>
            <person name="Schiel-Bengelsdorf B."/>
            <person name="Bengelsdorf F.R."/>
            <person name="Daniel R."/>
            <person name="Duerre P."/>
        </authorList>
    </citation>
    <scope>NUCLEOTIDE SEQUENCE [LARGE SCALE GENOMIC DNA]</scope>
    <source>
        <strain evidence="4">DSM 1384</strain>
    </source>
</reference>
<keyword evidence="1" id="KW-0175">Coiled coil</keyword>
<dbReference type="EMBL" id="LGSS01000004">
    <property type="protein sequence ID" value="KNF09147.1"/>
    <property type="molecule type" value="Genomic_DNA"/>
</dbReference>
<dbReference type="InterPro" id="IPR003141">
    <property type="entry name" value="Pol/His_phosphatase_N"/>
</dbReference>
<evidence type="ECO:0000313" key="3">
    <source>
        <dbReference type="EMBL" id="KNF09147.1"/>
    </source>
</evidence>
<gene>
    <name evidence="3" type="ORF">CLPU_4c01930</name>
</gene>
<feature type="coiled-coil region" evidence="1">
    <location>
        <begin position="47"/>
        <end position="74"/>
    </location>
</feature>
<feature type="domain" description="Polymerase/histidinol phosphatase N-terminal" evidence="2">
    <location>
        <begin position="5"/>
        <end position="83"/>
    </location>
</feature>
<evidence type="ECO:0000259" key="2">
    <source>
        <dbReference type="SMART" id="SM00481"/>
    </source>
</evidence>
<dbReference type="PANTHER" id="PTHR36928">
    <property type="entry name" value="PHOSPHATASE YCDX-RELATED"/>
    <property type="match status" value="1"/>
</dbReference>
<evidence type="ECO:0000256" key="1">
    <source>
        <dbReference type="SAM" id="Coils"/>
    </source>
</evidence>
<dbReference type="AlphaFoldDB" id="A0A0L0WCF5"/>
<dbReference type="STRING" id="1503.CLPU_4c01930"/>
<keyword evidence="4" id="KW-1185">Reference proteome</keyword>
<dbReference type="Proteomes" id="UP000037267">
    <property type="component" value="Unassembled WGS sequence"/>
</dbReference>
<dbReference type="OrthoDB" id="9808747at2"/>
<dbReference type="GO" id="GO:0042578">
    <property type="term" value="F:phosphoric ester hydrolase activity"/>
    <property type="evidence" value="ECO:0007669"/>
    <property type="project" value="TreeGrafter"/>
</dbReference>
<protein>
    <submittedName>
        <fullName evidence="3">Putative phosphatase</fullName>
        <ecNumber evidence="3">3.1.3.-</ecNumber>
    </submittedName>
</protein>
<dbReference type="InterPro" id="IPR004013">
    <property type="entry name" value="PHP_dom"/>
</dbReference>
<dbReference type="Pfam" id="PF02811">
    <property type="entry name" value="PHP"/>
    <property type="match status" value="1"/>
</dbReference>